<feature type="compositionally biased region" description="Polar residues" evidence="1">
    <location>
        <begin position="892"/>
        <end position="916"/>
    </location>
</feature>
<sequence length="949" mass="108815">MKFPQTEKQKDDCIQARPIENVKQEDDCIQARPIENVKQKDDCIQARPIENVKQEDDCIQARPIENVKQEEEKEKCFDETTFLQKETLKTKEKLISVQDESTESVGLEGEKNYLPNEVQTPENESQESEKNKVLESKVQDVEEKPNQMISLSNEKQECLGECDYNQIRLPVKGDTEEQVSPTENTIEECSTFQSSPQQNEGTESVEENGKIQVCSTSNKNDDDVKDRNIFEKQEGIEQLNSFHTELVPKNEKEDREENDDRFTSSSNSNLCKLSICTTSTTQRIQKPGVDCELEVQNNSSEVTDLTRMNAHVQAMDNITSSFTHQNSVVPCIKTEGEISSTPSEYSPDSGDESDNLLSELETELDYVSAKSVQHQVAYSDGPQSSVYHLNDVKRNYSNHYNERFQKSRVNENHATLQYYEVQVEFLERTNSQLQLELADLRKKLTCQEVDLKKNIEKLKIDLGSKVDKLTKQLEVAQKDKENMVVRYAQSEREVLVAKKTRDDLEKKLREIGREKENLQNRIKGLNTEKARLSGLLDRKVGDCNSLLKEYERLKEDLSSKDIKIKWAQNRLKTEMDAHKETRAKLDQTLQRLQETREEAEQIRKDCQEMIGRYQAAEEIKSVSLDNELKAKVSELEAQRQEKFDQQEVQNLLAQELDGLKKKHKLAINENNALTVKIHNLEKERLEHEQVVSKLKDTQNSLRQDIVDLSAKLAEMENLQIQLDREREKVAAGQREVERLRQANADLQTDMESCHNKEGELLEFTERLTAKSVQLQSEHSSLETKAQTLEGEVARLDRLCEQQEKKNEKLVSQLEEEIQQRQQETQLLARKLAEKTKSVEQLTVKLEEAENENKVMKRRHITSIKELSRELQGVRKRLEGYEANHPNGGENLSLGSRASSNGSLDTLTAGQSANQHNSSSSPHVTPPVVFSSKRNSTTTVATQYSKALSQ</sequence>
<feature type="compositionally biased region" description="Polar residues" evidence="1">
    <location>
        <begin position="932"/>
        <end position="949"/>
    </location>
</feature>
<feature type="compositionally biased region" description="Low complexity" evidence="1">
    <location>
        <begin position="917"/>
        <end position="931"/>
    </location>
</feature>
<gene>
    <name evidence="3" type="primary">LOC106470658</name>
</gene>
<feature type="non-terminal residue" evidence="3">
    <location>
        <position position="949"/>
    </location>
</feature>
<evidence type="ECO:0000256" key="1">
    <source>
        <dbReference type="SAM" id="MobiDB-lite"/>
    </source>
</evidence>
<feature type="region of interest" description="Disordered" evidence="1">
    <location>
        <begin position="172"/>
        <end position="210"/>
    </location>
</feature>
<accession>A0ABM1TGJ2</accession>
<dbReference type="RefSeq" id="XP_022254998.1">
    <property type="nucleotide sequence ID" value="XM_022399290.1"/>
</dbReference>
<protein>
    <submittedName>
        <fullName evidence="3">Coiled-coil domain-containing protein 186-like</fullName>
    </submittedName>
</protein>
<dbReference type="Proteomes" id="UP000694941">
    <property type="component" value="Unplaced"/>
</dbReference>
<dbReference type="PANTHER" id="PTHR18911:SF5">
    <property type="entry name" value="COILED-COIL DOMAIN-CONTAINING PROTEIN 186"/>
    <property type="match status" value="1"/>
</dbReference>
<dbReference type="PANTHER" id="PTHR18911">
    <property type="entry name" value="CTCL TUMOR ANTIGEN HD-CL-01"/>
    <property type="match status" value="1"/>
</dbReference>
<keyword evidence="2" id="KW-1185">Reference proteome</keyword>
<name>A0ABM1TGJ2_LIMPO</name>
<feature type="compositionally biased region" description="Polar residues" evidence="1">
    <location>
        <begin position="178"/>
        <end position="202"/>
    </location>
</feature>
<dbReference type="InterPro" id="IPR038830">
    <property type="entry name" value="CCDC186"/>
</dbReference>
<dbReference type="Gene3D" id="1.10.287.1490">
    <property type="match status" value="1"/>
</dbReference>
<feature type="region of interest" description="Disordered" evidence="1">
    <location>
        <begin position="96"/>
        <end position="152"/>
    </location>
</feature>
<feature type="region of interest" description="Disordered" evidence="1">
    <location>
        <begin position="880"/>
        <end position="949"/>
    </location>
</feature>
<dbReference type="GeneID" id="106470658"/>
<proteinExistence type="predicted"/>
<reference evidence="3" key="1">
    <citation type="submission" date="2025-08" db="UniProtKB">
        <authorList>
            <consortium name="RefSeq"/>
        </authorList>
    </citation>
    <scope>IDENTIFICATION</scope>
    <source>
        <tissue evidence="3">Muscle</tissue>
    </source>
</reference>
<organism evidence="2 3">
    <name type="scientific">Limulus polyphemus</name>
    <name type="common">Atlantic horseshoe crab</name>
    <dbReference type="NCBI Taxonomy" id="6850"/>
    <lineage>
        <taxon>Eukaryota</taxon>
        <taxon>Metazoa</taxon>
        <taxon>Ecdysozoa</taxon>
        <taxon>Arthropoda</taxon>
        <taxon>Chelicerata</taxon>
        <taxon>Merostomata</taxon>
        <taxon>Xiphosura</taxon>
        <taxon>Limulidae</taxon>
        <taxon>Limulus</taxon>
    </lineage>
</organism>
<evidence type="ECO:0000313" key="2">
    <source>
        <dbReference type="Proteomes" id="UP000694941"/>
    </source>
</evidence>
<evidence type="ECO:0000313" key="3">
    <source>
        <dbReference type="RefSeq" id="XP_022254998.1"/>
    </source>
</evidence>
<feature type="compositionally biased region" description="Basic and acidic residues" evidence="1">
    <location>
        <begin position="127"/>
        <end position="145"/>
    </location>
</feature>